<evidence type="ECO:0000256" key="2">
    <source>
        <dbReference type="ARBA" id="ARBA00004251"/>
    </source>
</evidence>
<dbReference type="SMART" id="SM01338">
    <property type="entry name" value="NOD"/>
    <property type="match status" value="1"/>
</dbReference>
<dbReference type="Pfam" id="PF00066">
    <property type="entry name" value="Notch"/>
    <property type="match status" value="3"/>
</dbReference>
<feature type="domain" description="EGF-like" evidence="29">
    <location>
        <begin position="359"/>
        <end position="395"/>
    </location>
</feature>
<dbReference type="InterPro" id="IPR036770">
    <property type="entry name" value="Ankyrin_rpt-contain_sf"/>
</dbReference>
<dbReference type="InterPro" id="IPR049883">
    <property type="entry name" value="NOTCH1_EGF-like"/>
</dbReference>
<feature type="disulfide bond" evidence="25 27">
    <location>
        <begin position="26"/>
        <end position="35"/>
    </location>
</feature>
<feature type="disulfide bond" evidence="27">
    <location>
        <begin position="206"/>
        <end position="216"/>
    </location>
</feature>
<feature type="disulfide bond" evidence="27">
    <location>
        <begin position="912"/>
        <end position="929"/>
    </location>
</feature>
<feature type="disulfide bond" evidence="27">
    <location>
        <begin position="931"/>
        <end position="940"/>
    </location>
</feature>
<comment type="similarity">
    <text evidence="3">Belongs to the NOTCH family.</text>
</comment>
<dbReference type="Gene3D" id="3.30.300.320">
    <property type="match status" value="1"/>
</dbReference>
<dbReference type="FunFam" id="2.10.25.10:FF:000472">
    <property type="entry name" value="Uncharacterized protein, isoform A"/>
    <property type="match status" value="1"/>
</dbReference>
<dbReference type="InterPro" id="IPR000742">
    <property type="entry name" value="EGF"/>
</dbReference>
<dbReference type="SMART" id="SM00004">
    <property type="entry name" value="NL"/>
    <property type="match status" value="3"/>
</dbReference>
<dbReference type="FunFam" id="2.10.25.10:FF:000143">
    <property type="entry name" value="Protein crumbs 1"/>
    <property type="match status" value="1"/>
</dbReference>
<feature type="disulfide bond" evidence="25">
    <location>
        <begin position="64"/>
        <end position="123"/>
    </location>
</feature>
<dbReference type="GO" id="GO:0003008">
    <property type="term" value="P:system process"/>
    <property type="evidence" value="ECO:0007669"/>
    <property type="project" value="UniProtKB-ARBA"/>
</dbReference>
<dbReference type="GO" id="GO:0051240">
    <property type="term" value="P:positive regulation of multicellular organismal process"/>
    <property type="evidence" value="ECO:0007669"/>
    <property type="project" value="UniProtKB-ARBA"/>
</dbReference>
<feature type="domain" description="EGF-like" evidence="29">
    <location>
        <begin position="513"/>
        <end position="550"/>
    </location>
</feature>
<dbReference type="GO" id="GO:0048608">
    <property type="term" value="P:reproductive structure development"/>
    <property type="evidence" value="ECO:0007669"/>
    <property type="project" value="UniProtKB-ARBA"/>
</dbReference>
<feature type="disulfide bond" evidence="27">
    <location>
        <begin position="777"/>
        <end position="786"/>
    </location>
</feature>
<keyword evidence="4" id="KW-0217">Developmental protein</keyword>
<feature type="domain" description="EGF-like" evidence="29">
    <location>
        <begin position="552"/>
        <end position="588"/>
    </location>
</feature>
<feature type="disulfide bond" evidence="27">
    <location>
        <begin position="616"/>
        <end position="625"/>
    </location>
</feature>
<feature type="disulfide bond" evidence="25">
    <location>
        <begin position="47"/>
        <end position="62"/>
    </location>
</feature>
<name>A0AAV8XF57_9CUCU</name>
<dbReference type="SMART" id="SM00181">
    <property type="entry name" value="EGF"/>
    <property type="match status" value="25"/>
</dbReference>
<dbReference type="Pfam" id="PF06816">
    <property type="entry name" value="NOD"/>
    <property type="match status" value="1"/>
</dbReference>
<dbReference type="SUPFAM" id="SSF57196">
    <property type="entry name" value="EGF/Laminin"/>
    <property type="match status" value="13"/>
</dbReference>
<dbReference type="InterPro" id="IPR010660">
    <property type="entry name" value="Notch_NOD_dom"/>
</dbReference>
<dbReference type="CDD" id="cd00054">
    <property type="entry name" value="EGF_CA"/>
    <property type="match status" value="23"/>
</dbReference>
<evidence type="ECO:0000256" key="21">
    <source>
        <dbReference type="ARBA" id="ARBA00023170"/>
    </source>
</evidence>
<feature type="domain" description="EGF-like" evidence="29">
    <location>
        <begin position="789"/>
        <end position="825"/>
    </location>
</feature>
<evidence type="ECO:0000256" key="8">
    <source>
        <dbReference type="ARBA" id="ARBA00022692"/>
    </source>
</evidence>
<feature type="domain" description="LNR" evidence="30">
    <location>
        <begin position="1109"/>
        <end position="1145"/>
    </location>
</feature>
<feature type="binding site" evidence="24">
    <location>
        <position position="21"/>
    </location>
    <ligand>
        <name>Ca(2+)</name>
        <dbReference type="ChEBI" id="CHEBI:29108"/>
        <label>1</label>
    </ligand>
</feature>
<feature type="disulfide bond" evidence="27">
    <location>
        <begin position="265"/>
        <end position="274"/>
    </location>
</feature>
<dbReference type="GO" id="GO:0048568">
    <property type="term" value="P:embryonic organ development"/>
    <property type="evidence" value="ECO:0007669"/>
    <property type="project" value="UniProtKB-ARBA"/>
</dbReference>
<dbReference type="PANTHER" id="PTHR45836:SF23">
    <property type="entry name" value="NEUROGENIC LOCUS NOTCH HOMOLOG PROTEIN 1"/>
    <property type="match status" value="1"/>
</dbReference>
<feature type="disulfide bond" evidence="27">
    <location>
        <begin position="482"/>
        <end position="499"/>
    </location>
</feature>
<dbReference type="Gene3D" id="1.25.40.20">
    <property type="entry name" value="Ankyrin repeat-containing domain"/>
    <property type="match status" value="1"/>
</dbReference>
<dbReference type="FunFam" id="2.10.25.10:FF:000080">
    <property type="entry name" value="Neurogenic locus notch 1"/>
    <property type="match status" value="1"/>
</dbReference>
<evidence type="ECO:0000256" key="10">
    <source>
        <dbReference type="ARBA" id="ARBA00022737"/>
    </source>
</evidence>
<dbReference type="GO" id="GO:0022407">
    <property type="term" value="P:regulation of cell-cell adhesion"/>
    <property type="evidence" value="ECO:0007669"/>
    <property type="project" value="UniProtKB-ARBA"/>
</dbReference>
<dbReference type="PROSITE" id="PS01187">
    <property type="entry name" value="EGF_CA"/>
    <property type="match status" value="6"/>
</dbReference>
<feature type="binding site" evidence="24">
    <location>
        <position position="129"/>
    </location>
    <ligand>
        <name>Ca(2+)</name>
        <dbReference type="ChEBI" id="CHEBI:29108"/>
        <label>3</label>
    </ligand>
</feature>
<dbReference type="Pfam" id="PF13637">
    <property type="entry name" value="Ank_4"/>
    <property type="match status" value="1"/>
</dbReference>
<dbReference type="InterPro" id="IPR001881">
    <property type="entry name" value="EGF-like_Ca-bd_dom"/>
</dbReference>
<feature type="domain" description="EGF-like" evidence="29">
    <location>
        <begin position="997"/>
        <end position="1034"/>
    </location>
</feature>
<evidence type="ECO:0000256" key="17">
    <source>
        <dbReference type="ARBA" id="ARBA00023136"/>
    </source>
</evidence>
<dbReference type="PROSITE" id="PS50297">
    <property type="entry name" value="ANK_REP_REGION"/>
    <property type="match status" value="4"/>
</dbReference>
<feature type="disulfide bond" evidence="27">
    <location>
        <begin position="692"/>
        <end position="701"/>
    </location>
</feature>
<feature type="domain" description="EGF-like" evidence="29">
    <location>
        <begin position="277"/>
        <end position="319"/>
    </location>
</feature>
<evidence type="ECO:0000256" key="14">
    <source>
        <dbReference type="ARBA" id="ARBA00022989"/>
    </source>
</evidence>
<dbReference type="GO" id="GO:0090575">
    <property type="term" value="C:RNA polymerase II transcription regulator complex"/>
    <property type="evidence" value="ECO:0007669"/>
    <property type="project" value="UniProtKB-ARBA"/>
</dbReference>
<feature type="disulfide bond" evidence="27">
    <location>
        <begin position="540"/>
        <end position="549"/>
    </location>
</feature>
<feature type="disulfide bond" evidence="27">
    <location>
        <begin position="853"/>
        <end position="862"/>
    </location>
</feature>
<feature type="disulfide bond" evidence="27">
    <location>
        <begin position="730"/>
        <end position="739"/>
    </location>
</feature>
<keyword evidence="10" id="KW-0677">Repeat</keyword>
<feature type="disulfide bond" evidence="27">
    <location>
        <begin position="969"/>
        <end position="978"/>
    </location>
</feature>
<dbReference type="PROSITE" id="PS50088">
    <property type="entry name" value="ANK_REPEAT"/>
    <property type="match status" value="5"/>
</dbReference>
<dbReference type="GO" id="GO:0007498">
    <property type="term" value="P:mesoderm development"/>
    <property type="evidence" value="ECO:0007669"/>
    <property type="project" value="UniProtKB-ARBA"/>
</dbReference>
<feature type="binding site" evidence="24">
    <location>
        <position position="18"/>
    </location>
    <ligand>
        <name>Ca(2+)</name>
        <dbReference type="ChEBI" id="CHEBI:29108"/>
        <label>1</label>
    </ligand>
</feature>
<feature type="domain" description="EGF-like" evidence="29">
    <location>
        <begin position="865"/>
        <end position="901"/>
    </location>
</feature>
<evidence type="ECO:0000256" key="22">
    <source>
        <dbReference type="ARBA" id="ARBA00023180"/>
    </source>
</evidence>
<dbReference type="Pfam" id="PF12661">
    <property type="entry name" value="hEGF"/>
    <property type="match status" value="2"/>
</dbReference>
<dbReference type="InterPro" id="IPR018097">
    <property type="entry name" value="EGF_Ca-bd_CS"/>
</dbReference>
<feature type="compositionally biased region" description="Low complexity" evidence="28">
    <location>
        <begin position="2039"/>
        <end position="2050"/>
    </location>
</feature>
<dbReference type="SMART" id="SM01339">
    <property type="entry name" value="NODP"/>
    <property type="match status" value="1"/>
</dbReference>
<dbReference type="Pfam" id="PF00008">
    <property type="entry name" value="EGF"/>
    <property type="match status" value="11"/>
</dbReference>
<proteinExistence type="inferred from homology"/>
<feature type="domain" description="EGF-like" evidence="29">
    <location>
        <begin position="126"/>
        <end position="162"/>
    </location>
</feature>
<feature type="domain" description="EGF-like" evidence="29">
    <location>
        <begin position="666"/>
        <end position="702"/>
    </location>
</feature>
<dbReference type="GO" id="GO:0048565">
    <property type="term" value="P:digestive tract development"/>
    <property type="evidence" value="ECO:0007669"/>
    <property type="project" value="UniProtKB-ARBA"/>
</dbReference>
<feature type="repeat" description="ANK" evidence="26">
    <location>
        <begin position="1635"/>
        <end position="1667"/>
    </location>
</feature>
<dbReference type="GO" id="GO:0048732">
    <property type="term" value="P:gland development"/>
    <property type="evidence" value="ECO:0007669"/>
    <property type="project" value="UniProtKB-ARBA"/>
</dbReference>
<feature type="repeat" description="ANK" evidence="26">
    <location>
        <begin position="1535"/>
        <end position="1567"/>
    </location>
</feature>
<feature type="domain" description="LNR" evidence="30">
    <location>
        <begin position="1147"/>
        <end position="1186"/>
    </location>
</feature>
<feature type="disulfide bond" evidence="25">
    <location>
        <begin position="135"/>
        <end position="150"/>
    </location>
</feature>
<feature type="domain" description="EGF-like" evidence="29">
    <location>
        <begin position="473"/>
        <end position="511"/>
    </location>
</feature>
<feature type="disulfide bond" evidence="27">
    <location>
        <begin position="423"/>
        <end position="432"/>
    </location>
</feature>
<dbReference type="GO" id="GO:0007219">
    <property type="term" value="P:Notch signaling pathway"/>
    <property type="evidence" value="ECO:0007669"/>
    <property type="project" value="UniProtKB-KW"/>
</dbReference>
<feature type="disulfide bond" evidence="27">
    <location>
        <begin position="190"/>
        <end position="199"/>
    </location>
</feature>
<dbReference type="Pfam" id="PF00023">
    <property type="entry name" value="Ank"/>
    <property type="match status" value="1"/>
</dbReference>
<dbReference type="InterPro" id="IPR009030">
    <property type="entry name" value="Growth_fac_rcpt_cys_sf"/>
</dbReference>
<dbReference type="Gene3D" id="2.10.25.10">
    <property type="entry name" value="Laminin"/>
    <property type="match status" value="25"/>
</dbReference>
<dbReference type="GO" id="GO:0009986">
    <property type="term" value="C:cell surface"/>
    <property type="evidence" value="ECO:0007669"/>
    <property type="project" value="UniProtKB-ARBA"/>
</dbReference>
<keyword evidence="17" id="KW-0472">Membrane</keyword>
<feature type="domain" description="EGF-like" evidence="29">
    <location>
        <begin position="38"/>
        <end position="71"/>
    </location>
</feature>
<feature type="domain" description="EGF-like" evidence="29">
    <location>
        <begin position="827"/>
        <end position="863"/>
    </location>
</feature>
<dbReference type="PRINTS" id="PR01983">
    <property type="entry name" value="NOTCH"/>
</dbReference>
<dbReference type="InterPro" id="IPR008297">
    <property type="entry name" value="Notch"/>
</dbReference>
<keyword evidence="12 24" id="KW-0106">Calcium</keyword>
<feature type="region of interest" description="Disordered" evidence="28">
    <location>
        <begin position="1743"/>
        <end position="1812"/>
    </location>
</feature>
<dbReference type="InterPro" id="IPR002110">
    <property type="entry name" value="Ankyrin_rpt"/>
</dbReference>
<dbReference type="GO" id="GO:0008347">
    <property type="term" value="P:glial cell migration"/>
    <property type="evidence" value="ECO:0007669"/>
    <property type="project" value="UniProtKB-ARBA"/>
</dbReference>
<keyword evidence="7" id="KW-0597">Phosphoprotein</keyword>
<feature type="compositionally biased region" description="Low complexity" evidence="28">
    <location>
        <begin position="1991"/>
        <end position="2013"/>
    </location>
</feature>
<feature type="region of interest" description="Disordered" evidence="28">
    <location>
        <begin position="1893"/>
        <end position="1938"/>
    </location>
</feature>
<feature type="disulfide bond" evidence="25">
    <location>
        <begin position="9"/>
        <end position="24"/>
    </location>
</feature>
<dbReference type="GO" id="GO:0010160">
    <property type="term" value="P:formation of animal organ boundary"/>
    <property type="evidence" value="ECO:0007669"/>
    <property type="project" value="UniProtKB-ARBA"/>
</dbReference>
<evidence type="ECO:0000256" key="13">
    <source>
        <dbReference type="ARBA" id="ARBA00022976"/>
    </source>
</evidence>
<feature type="disulfide bond" evidence="27">
    <location>
        <begin position="891"/>
        <end position="900"/>
    </location>
</feature>
<dbReference type="FunFam" id="3.30.300.320:FF:000001">
    <property type="entry name" value="Neurogenic locus notch 1"/>
    <property type="match status" value="1"/>
</dbReference>
<dbReference type="PANTHER" id="PTHR45836">
    <property type="entry name" value="SLIT HOMOLOG"/>
    <property type="match status" value="1"/>
</dbReference>
<feature type="disulfide bond" evidence="25">
    <location>
        <begin position="42"/>
        <end position="53"/>
    </location>
</feature>
<dbReference type="SUPFAM" id="SSF90193">
    <property type="entry name" value="Notch domain"/>
    <property type="match status" value="3"/>
</dbReference>
<keyword evidence="15" id="KW-0805">Transcription regulation</keyword>
<dbReference type="Pfam" id="PF07684">
    <property type="entry name" value="NODP"/>
    <property type="match status" value="1"/>
</dbReference>
<feature type="binding site" evidence="24">
    <location>
        <position position="143"/>
    </location>
    <ligand>
        <name>Ca(2+)</name>
        <dbReference type="ChEBI" id="CHEBI:29108"/>
        <label>3</label>
    </ligand>
</feature>
<keyword evidence="8" id="KW-0812">Transmembrane</keyword>
<dbReference type="PRINTS" id="PR00010">
    <property type="entry name" value="EGFBLOOD"/>
</dbReference>
<comment type="subcellular location">
    <subcellularLocation>
        <location evidence="2">Cell membrane</location>
        <topology evidence="2">Single-pass type I membrane protein</topology>
    </subcellularLocation>
    <subcellularLocation>
        <location evidence="1">Nucleus</location>
    </subcellularLocation>
</comment>
<evidence type="ECO:0000256" key="9">
    <source>
        <dbReference type="ARBA" id="ARBA00022729"/>
    </source>
</evidence>
<dbReference type="GO" id="GO:0001708">
    <property type="term" value="P:cell fate specification"/>
    <property type="evidence" value="ECO:0007669"/>
    <property type="project" value="UniProtKB-ARBA"/>
</dbReference>
<dbReference type="PROSITE" id="PS50258">
    <property type="entry name" value="LNR"/>
    <property type="match status" value="3"/>
</dbReference>
<keyword evidence="11" id="KW-0221">Differentiation</keyword>
<keyword evidence="19" id="KW-0010">Activator</keyword>
<evidence type="ECO:0000256" key="6">
    <source>
        <dbReference type="ARBA" id="ARBA00022536"/>
    </source>
</evidence>
<feature type="binding site" evidence="24">
    <location>
        <position position="41"/>
    </location>
    <ligand>
        <name>Ca(2+)</name>
        <dbReference type="ChEBI" id="CHEBI:29108"/>
        <label>2</label>
    </ligand>
</feature>
<feature type="compositionally biased region" description="Polar residues" evidence="28">
    <location>
        <begin position="1743"/>
        <end position="1753"/>
    </location>
</feature>
<gene>
    <name evidence="31" type="ORF">NQ318_015471</name>
</gene>
<evidence type="ECO:0000256" key="23">
    <source>
        <dbReference type="ARBA" id="ARBA00023242"/>
    </source>
</evidence>
<feature type="domain" description="EGF-like" evidence="29">
    <location>
        <begin position="1"/>
        <end position="36"/>
    </location>
</feature>
<feature type="disulfide bond" evidence="27">
    <location>
        <begin position="227"/>
        <end position="236"/>
    </location>
</feature>
<comment type="caution">
    <text evidence="27">Lacks conserved residue(s) required for the propagation of feature annotation.</text>
</comment>
<keyword evidence="21" id="KW-0675">Receptor</keyword>
<evidence type="ECO:0000313" key="31">
    <source>
        <dbReference type="EMBL" id="KAJ8937391.1"/>
    </source>
</evidence>
<feature type="disulfide bond" evidence="27">
    <location>
        <begin position="461"/>
        <end position="470"/>
    </location>
</feature>
<dbReference type="FunFam" id="2.10.25.10:FF:000255">
    <property type="entry name" value="Sushi, nidogen and EGF-like domains 1"/>
    <property type="match status" value="1"/>
</dbReference>
<dbReference type="SUPFAM" id="SSF48403">
    <property type="entry name" value="Ankyrin repeat"/>
    <property type="match status" value="1"/>
</dbReference>
<evidence type="ECO:0000313" key="32">
    <source>
        <dbReference type="Proteomes" id="UP001162162"/>
    </source>
</evidence>
<dbReference type="InterPro" id="IPR051355">
    <property type="entry name" value="Notch/Slit_guidance"/>
</dbReference>
<dbReference type="GO" id="GO:0120025">
    <property type="term" value="C:plasma membrane bounded cell projection"/>
    <property type="evidence" value="ECO:0007669"/>
    <property type="project" value="UniProtKB-ARBA"/>
</dbReference>
<feature type="repeat" description="ANK" evidence="26">
    <location>
        <begin position="1668"/>
        <end position="1700"/>
    </location>
</feature>
<feature type="repeat" description="ANK" evidence="26">
    <location>
        <begin position="1602"/>
        <end position="1634"/>
    </location>
</feature>
<dbReference type="InterPro" id="IPR011656">
    <property type="entry name" value="Notch_NODP_dom"/>
</dbReference>
<feature type="compositionally biased region" description="Basic and acidic residues" evidence="28">
    <location>
        <begin position="95"/>
        <end position="104"/>
    </location>
</feature>
<evidence type="ECO:0008006" key="33">
    <source>
        <dbReference type="Google" id="ProtNLM"/>
    </source>
</evidence>
<feature type="disulfide bond" evidence="27">
    <location>
        <begin position="578"/>
        <end position="587"/>
    </location>
</feature>
<evidence type="ECO:0000256" key="11">
    <source>
        <dbReference type="ARBA" id="ARBA00022782"/>
    </source>
</evidence>
<dbReference type="GO" id="GO:0050793">
    <property type="term" value="P:regulation of developmental process"/>
    <property type="evidence" value="ECO:0007669"/>
    <property type="project" value="InterPro"/>
</dbReference>
<feature type="disulfide bond" evidence="27">
    <location>
        <begin position="347"/>
        <end position="356"/>
    </location>
</feature>
<dbReference type="GO" id="GO:0002164">
    <property type="term" value="P:larval development"/>
    <property type="evidence" value="ECO:0007669"/>
    <property type="project" value="UniProtKB-ARBA"/>
</dbReference>
<keyword evidence="14" id="KW-1133">Transmembrane helix</keyword>
<dbReference type="GO" id="GO:0010631">
    <property type="term" value="P:epithelial cell migration"/>
    <property type="evidence" value="ECO:0007669"/>
    <property type="project" value="UniProtKB-ARBA"/>
</dbReference>
<dbReference type="SMART" id="SM00179">
    <property type="entry name" value="EGF_CA"/>
    <property type="match status" value="25"/>
</dbReference>
<dbReference type="GO" id="GO:0005509">
    <property type="term" value="F:calcium ion binding"/>
    <property type="evidence" value="ECO:0007669"/>
    <property type="project" value="InterPro"/>
</dbReference>
<feature type="region of interest" description="Disordered" evidence="28">
    <location>
        <begin position="1376"/>
        <end position="1440"/>
    </location>
</feature>
<feature type="domain" description="EGF-like" evidence="29">
    <location>
        <begin position="164"/>
        <end position="200"/>
    </location>
</feature>
<evidence type="ECO:0000256" key="26">
    <source>
        <dbReference type="PROSITE-ProRule" id="PRU00023"/>
    </source>
</evidence>
<dbReference type="FunFam" id="1.25.40.20:FF:000005">
    <property type="entry name" value="Neurogenic locus notch 1"/>
    <property type="match status" value="1"/>
</dbReference>
<keyword evidence="5" id="KW-1003">Cell membrane</keyword>
<dbReference type="InterPro" id="IPR013032">
    <property type="entry name" value="EGF-like_CS"/>
</dbReference>
<evidence type="ECO:0000256" key="15">
    <source>
        <dbReference type="ARBA" id="ARBA00023015"/>
    </source>
</evidence>
<feature type="binding site" evidence="24">
    <location>
        <position position="39"/>
    </location>
    <ligand>
        <name>Ca(2+)</name>
        <dbReference type="ChEBI" id="CHEBI:29108"/>
        <label>2</label>
    </ligand>
</feature>
<dbReference type="FunFam" id="2.10.25.10:FF:000597">
    <property type="entry name" value="Delta/notch-like EGF repeat containing"/>
    <property type="match status" value="1"/>
</dbReference>
<dbReference type="FunFam" id="2.10.25.10:FF:000004">
    <property type="entry name" value="Neurogenic locus notch 1"/>
    <property type="match status" value="9"/>
</dbReference>
<dbReference type="GO" id="GO:0005886">
    <property type="term" value="C:plasma membrane"/>
    <property type="evidence" value="ECO:0007669"/>
    <property type="project" value="UniProtKB-SubCell"/>
</dbReference>
<evidence type="ECO:0000256" key="20">
    <source>
        <dbReference type="ARBA" id="ARBA00023163"/>
    </source>
</evidence>
<feature type="disulfide bond" evidence="27">
    <location>
        <begin position="385"/>
        <end position="394"/>
    </location>
</feature>
<evidence type="ECO:0000256" key="4">
    <source>
        <dbReference type="ARBA" id="ARBA00022473"/>
    </source>
</evidence>
<feature type="domain" description="EGF-like" evidence="29">
    <location>
        <begin position="397"/>
        <end position="433"/>
    </location>
</feature>
<dbReference type="Pfam" id="PF12796">
    <property type="entry name" value="Ank_2"/>
    <property type="match status" value="1"/>
</dbReference>
<dbReference type="Gene3D" id="3.30.70.3310">
    <property type="match status" value="1"/>
</dbReference>
<feature type="disulfide bond" evidence="27">
    <location>
        <begin position="501"/>
        <end position="510"/>
    </location>
</feature>
<dbReference type="PROSITE" id="PS00022">
    <property type="entry name" value="EGF_1"/>
    <property type="match status" value="23"/>
</dbReference>
<evidence type="ECO:0000256" key="24">
    <source>
        <dbReference type="PIRSR" id="PIRSR002279-1"/>
    </source>
</evidence>
<feature type="disulfide bond" evidence="27">
    <location>
        <begin position="309"/>
        <end position="318"/>
    </location>
</feature>
<evidence type="ECO:0000259" key="29">
    <source>
        <dbReference type="PROSITE" id="PS50026"/>
    </source>
</evidence>
<dbReference type="FunFam" id="2.10.25.10:FF:000060">
    <property type="entry name" value="Neurogenic locus notch protein 1"/>
    <property type="match status" value="1"/>
</dbReference>
<dbReference type="GO" id="GO:0007548">
    <property type="term" value="P:sex differentiation"/>
    <property type="evidence" value="ECO:0007669"/>
    <property type="project" value="UniProtKB-ARBA"/>
</dbReference>
<dbReference type="PROSITE" id="PS01186">
    <property type="entry name" value="EGF_2"/>
    <property type="match status" value="21"/>
</dbReference>
<feature type="region of interest" description="Disordered" evidence="28">
    <location>
        <begin position="89"/>
        <end position="113"/>
    </location>
</feature>
<dbReference type="GO" id="GO:0051241">
    <property type="term" value="P:negative regulation of multicellular organismal process"/>
    <property type="evidence" value="ECO:0007669"/>
    <property type="project" value="UniProtKB-ARBA"/>
</dbReference>
<feature type="domain" description="EGF-like" evidence="29">
    <location>
        <begin position="757"/>
        <end position="787"/>
    </location>
</feature>
<keyword evidence="20" id="KW-0804">Transcription</keyword>
<dbReference type="PRINTS" id="PR01452">
    <property type="entry name" value="LNOTCHREPEAT"/>
</dbReference>
<feature type="domain" description="EGF-like" evidence="29">
    <location>
        <begin position="239"/>
        <end position="275"/>
    </location>
</feature>
<feature type="domain" description="EGF-like" evidence="29">
    <location>
        <begin position="321"/>
        <end position="357"/>
    </location>
</feature>
<evidence type="ECO:0000259" key="30">
    <source>
        <dbReference type="PROSITE" id="PS50258"/>
    </source>
</evidence>
<dbReference type="InterPro" id="IPR035993">
    <property type="entry name" value="Notch-like_dom_sf"/>
</dbReference>
<keyword evidence="23" id="KW-0539">Nucleus</keyword>
<keyword evidence="6 27" id="KW-0245">EGF-like domain</keyword>
<sequence>MFFVVGSPCEHDGICVNTPGSFACNCTQGFTGPRCETNVNECESHPCHNDGSCLDDPGTFRCVCMPAQIATALGRTIIGVGVKGTARAETVLSSRPEEPENGRDRRQKPTRPIHKNRFTGTQCEVDIDECKDKPCLNGGTCHDLINSFKCTCATGFTGSRCQINIDDCVSSPCRNGGVCHDAVAAYTCECPPGFTGLSCETNINDCQSSPCLHGECIDGENSFTCTCHPGYEGNLCQHQINECESNPCQYGGLCQDLVNGYQCLCKAGTSGPNCEINVNECYSNPCRNSARCVDGINSGNPYGLYTCECIPGFTGRHCENDIDECASNPCANGGVCIDLVNGFRCECPRGYFDARCLSDVDECKSNPCKHGGSCEDGVNQFICHCLPGYGGKQCEINIDECASNPCQHGGICHDHLASYTCECLAGYSGVNCESNIDDCSLNPCKNGGSCIDLVNDFKCVCELPFTGRECQDKLDPCSPNVCRHNAKCTPSSNYLDFACSCGIGYTGRFCEQDVDECVVSKPCRNSATCRNTNGSYHCICMRGYEGKDCSINTDDCASSPCQNGGTCLDGIGEFMCLCVNGFEGKQCEIDIDECSSNPCQNGATCNQYVDSYTCTCPLGFSGINCQTNDEDCTESSCMYGGTCVDGINSYICTCKPGYTGSNCQNRINLCDSSPCLNGATCQDHTTHYTCHCPYGYTGKDCGEYVDWCATNPCENHSTCRQVKNQYQCTCGPGWTGKVCDVEMVSCKDAAVRKGVPWKSLCNNGTCETIGNSHRCHCKEGYTGSYCQKEINECESAPCQNGATCRDLIGSYSCVCPKGFQGQNCELNVDDCQPNPCQNGGTCHDLVDSFLCSCPPGTLGYICEVNINDCRPDSCHNNGTCVDKVRGFECKCPPGFVGPRCEGDINECLSNPCSNPGTLDCVQLVNDYHCNCKAGYMGRHCERKVNFCAASPCQNGGVCTTIHAGHKCTCQEGFYGKNCEFSGYDCDSDPCLNGGVDSINECDSNPCLHPEAMCQDKVGDYMCYCPPKHAGKNCEIYDRNAPGGLGTPVKTKQDFNGFYVKDLEKQRQQCVRNNCPLKRGNMRCDEECNTYACDFDGNDCSLGINPWANCTAPTKCWQVFMDGVCNEDCNNPQCLFDGRDCEKKLQACNPIYDAYCQKHYANGHCDYGCNNAECNWDGLDCENEPPDIAEGVISMVVLMDMEGFKKNLVAFLRDTSHQLRTTVRVKKDQLGNDMIYPWMGTTPSGLQDDYFKRKHHIAFSEQAQTGVKVYLEIDNRKCTALSENSELCFQTASAAAEFLAAKASKHTLSQSFPIYQVNGSTGLDEDENPPANAKYVLIGILMVICLSAVIFVVIQTQRKRAAGITWFPEGFLRTNSGTRRRSRRRGPEGQELRNLSKNASIPGMEIDPNGHHGHVPQWSDDESDMPQPKRFRGNDLGYSSDHTAITDYEEAEPRWTQQHLEAADIRPPPMLTPPQGNEHADINARGPCGMTPIMVAAVRGGGMDTGVDEDEDDGAGAIIQDLVAQGAELNATMDKTGETSLHLAARYARADAAKRLLDAGADANAQDNTGRTPLHAAVAADALGVFQILLRNRATNLNARMHEGTTPLILAARLAIEGMVQDLISAEADINAADNSGKTALHWAAAVNNVEAVNILLAHGANRDAQDDKDETPLFLAAREGSYQACKALLEAYANREITDHMDRLPRDVASERLHHDIVRLLDEHVPRSPQMVNVIPNNSMMTSPTGHMLQQPTVIVPKRQKSKRPSKSNNNGPISPEVEGGVTTSGSVRRKPSVKKNNKKNAVQHADVPQSVDSIASTLSPVESPMTNLPSPYDATSLYSNMNLAQGLESLMGNKQPPSYEDVVKSNIGFTLDNNYGAFNIFQDPMLMQQRQMQANTLSPPYSNQSPPHSVQSNMSLSPQGYNGSPSPAKSRPSLPTSPTHIAAMRAATQQKHGGVPQAQNLQMGFDFSQTGLDLPMAYSGLTSTTPATLQPQQFQQQQQQQLAPPQQQQQQQNFYLTPPSQHSDHLLPETFPTPSPESPGHWSSSSPRSCNSDWSENIASPNTYVSSGHQTNKGSDAIYI</sequence>
<keyword evidence="18 25" id="KW-1015">Disulfide bond</keyword>
<dbReference type="Proteomes" id="UP001162162">
    <property type="component" value="Unassembled WGS sequence"/>
</dbReference>
<protein>
    <recommendedName>
        <fullName evidence="33">Notch</fullName>
    </recommendedName>
</protein>
<dbReference type="CDD" id="cd21706">
    <property type="entry name" value="JMTM_dNotch"/>
    <property type="match status" value="1"/>
</dbReference>
<evidence type="ECO:0000256" key="3">
    <source>
        <dbReference type="ARBA" id="ARBA00005847"/>
    </source>
</evidence>
<dbReference type="FunFam" id="2.10.25.10:FF:000109">
    <property type="entry name" value="Notch homolog 4, [Drosophila]"/>
    <property type="match status" value="1"/>
</dbReference>
<keyword evidence="9" id="KW-0732">Signal</keyword>
<feature type="region of interest" description="Disordered" evidence="28">
    <location>
        <begin position="1991"/>
        <end position="2081"/>
    </location>
</feature>
<comment type="caution">
    <text evidence="31">The sequence shown here is derived from an EMBL/GenBank/DDBJ whole genome shotgun (WGS) entry which is preliminary data.</text>
</comment>
<dbReference type="InterPro" id="IPR024600">
    <property type="entry name" value="Notch_C"/>
</dbReference>
<feature type="disulfide bond" evidence="27">
    <location>
        <begin position="654"/>
        <end position="663"/>
    </location>
</feature>
<dbReference type="InterPro" id="IPR000800">
    <property type="entry name" value="Notch_dom"/>
</dbReference>
<evidence type="ECO:0000256" key="18">
    <source>
        <dbReference type="ARBA" id="ARBA00023157"/>
    </source>
</evidence>
<feature type="repeat" description="ANK" evidence="26">
    <location>
        <begin position="1568"/>
        <end position="1593"/>
    </location>
</feature>
<feature type="disulfide bond" evidence="27">
    <location>
        <begin position="815"/>
        <end position="824"/>
    </location>
</feature>
<dbReference type="EMBL" id="JAPWTK010000659">
    <property type="protein sequence ID" value="KAJ8937391.1"/>
    <property type="molecule type" value="Genomic_DNA"/>
</dbReference>
<keyword evidence="22" id="KW-0325">Glycoprotein</keyword>
<feature type="compositionally biased region" description="Polar residues" evidence="28">
    <location>
        <begin position="2051"/>
        <end position="2075"/>
    </location>
</feature>
<feature type="domain" description="EGF-like" evidence="29">
    <location>
        <begin position="943"/>
        <end position="979"/>
    </location>
</feature>
<keyword evidence="13" id="KW-0914">Notch signaling pathway</keyword>
<dbReference type="PIRSF" id="PIRSF002279">
    <property type="entry name" value="Notch"/>
    <property type="match status" value="1"/>
</dbReference>
<evidence type="ECO:0000256" key="25">
    <source>
        <dbReference type="PIRSR" id="PIRSR002279-2"/>
    </source>
</evidence>
<feature type="binding site" evidence="24">
    <location>
        <position position="55"/>
    </location>
    <ligand>
        <name>Ca(2+)</name>
        <dbReference type="ChEBI" id="CHEBI:29108"/>
        <label>2</label>
    </ligand>
</feature>
<evidence type="ECO:0000256" key="16">
    <source>
        <dbReference type="ARBA" id="ARBA00023043"/>
    </source>
</evidence>
<feature type="domain" description="LNR" evidence="30">
    <location>
        <begin position="1069"/>
        <end position="1108"/>
    </location>
</feature>
<feature type="compositionally biased region" description="Basic residues" evidence="28">
    <location>
        <begin position="1788"/>
        <end position="1799"/>
    </location>
</feature>
<keyword evidence="32" id="KW-1185">Reference proteome</keyword>
<dbReference type="SMART" id="SM00248">
    <property type="entry name" value="ANK"/>
    <property type="match status" value="7"/>
</dbReference>
<dbReference type="Pfam" id="PF07645">
    <property type="entry name" value="EGF_CA"/>
    <property type="match status" value="1"/>
</dbReference>
<reference evidence="31" key="1">
    <citation type="journal article" date="2023" name="Insect Mol. Biol.">
        <title>Genome sequencing provides insights into the evolution of gene families encoding plant cell wall-degrading enzymes in longhorned beetles.</title>
        <authorList>
            <person name="Shin N.R."/>
            <person name="Okamura Y."/>
            <person name="Kirsch R."/>
            <person name="Pauchet Y."/>
        </authorList>
    </citation>
    <scope>NUCLEOTIDE SEQUENCE</scope>
    <source>
        <strain evidence="31">AMC_N1</strain>
    </source>
</reference>
<dbReference type="InterPro" id="IPR000152">
    <property type="entry name" value="EGF-type_Asp/Asn_hydroxyl_site"/>
</dbReference>
<evidence type="ECO:0000256" key="28">
    <source>
        <dbReference type="SAM" id="MobiDB-lite"/>
    </source>
</evidence>
<feature type="domain" description="EGF-like" evidence="29">
    <location>
        <begin position="590"/>
        <end position="626"/>
    </location>
</feature>
<keyword evidence="24" id="KW-0479">Metal-binding</keyword>
<dbReference type="SMART" id="SM01334">
    <property type="entry name" value="DUF3454"/>
    <property type="match status" value="1"/>
</dbReference>
<keyword evidence="16 26" id="KW-0040">ANK repeat</keyword>
<feature type="domain" description="EGF-like" evidence="29">
    <location>
        <begin position="704"/>
        <end position="740"/>
    </location>
</feature>
<dbReference type="FunFam" id="2.10.25.10:FF:000122">
    <property type="entry name" value="Protein crumbs homolog 2"/>
    <property type="match status" value="2"/>
</dbReference>
<feature type="domain" description="EGF-like" evidence="29">
    <location>
        <begin position="202"/>
        <end position="237"/>
    </location>
</feature>
<feature type="domain" description="EGF-like" evidence="29">
    <location>
        <begin position="435"/>
        <end position="471"/>
    </location>
</feature>
<accession>A0AAV8XF57</accession>
<dbReference type="FunFam" id="2.10.25.10:FF:000391">
    <property type="entry name" value="Weary, isoform C"/>
    <property type="match status" value="1"/>
</dbReference>
<evidence type="ECO:0000256" key="7">
    <source>
        <dbReference type="ARBA" id="ARBA00022553"/>
    </source>
</evidence>
<dbReference type="SUPFAM" id="SSF57184">
    <property type="entry name" value="Growth factor receptor domain"/>
    <property type="match status" value="4"/>
</dbReference>
<dbReference type="FunFam" id="2.10.25.10:FF:000125">
    <property type="entry name" value="Neurogenic locus notch protein-like"/>
    <property type="match status" value="1"/>
</dbReference>
<dbReference type="Pfam" id="PF25024">
    <property type="entry name" value="EGF_TEN"/>
    <property type="match status" value="1"/>
</dbReference>
<feature type="disulfide bond" evidence="25">
    <location>
        <begin position="130"/>
        <end position="141"/>
    </location>
</feature>
<feature type="domain" description="EGF-like" evidence="29">
    <location>
        <begin position="628"/>
        <end position="664"/>
    </location>
</feature>
<dbReference type="PROSITE" id="PS50026">
    <property type="entry name" value="EGF_3"/>
    <property type="match status" value="25"/>
</dbReference>
<feature type="disulfide bond" evidence="27">
    <location>
        <begin position="1024"/>
        <end position="1033"/>
    </location>
</feature>
<dbReference type="GO" id="GO:0007411">
    <property type="term" value="P:axon guidance"/>
    <property type="evidence" value="ECO:0007669"/>
    <property type="project" value="TreeGrafter"/>
</dbReference>
<evidence type="ECO:0000256" key="1">
    <source>
        <dbReference type="ARBA" id="ARBA00004123"/>
    </source>
</evidence>
<evidence type="ECO:0000256" key="5">
    <source>
        <dbReference type="ARBA" id="ARBA00022475"/>
    </source>
</evidence>
<dbReference type="GO" id="GO:0048598">
    <property type="term" value="P:embryonic morphogenesis"/>
    <property type="evidence" value="ECO:0007669"/>
    <property type="project" value="UniProtKB-ARBA"/>
</dbReference>
<organism evidence="31 32">
    <name type="scientific">Aromia moschata</name>
    <dbReference type="NCBI Taxonomy" id="1265417"/>
    <lineage>
        <taxon>Eukaryota</taxon>
        <taxon>Metazoa</taxon>
        <taxon>Ecdysozoa</taxon>
        <taxon>Arthropoda</taxon>
        <taxon>Hexapoda</taxon>
        <taxon>Insecta</taxon>
        <taxon>Pterygota</taxon>
        <taxon>Neoptera</taxon>
        <taxon>Endopterygota</taxon>
        <taxon>Coleoptera</taxon>
        <taxon>Polyphaga</taxon>
        <taxon>Cucujiformia</taxon>
        <taxon>Chrysomeloidea</taxon>
        <taxon>Cerambycidae</taxon>
        <taxon>Cerambycinae</taxon>
        <taxon>Callichromatini</taxon>
        <taxon>Aromia</taxon>
    </lineage>
</organism>
<dbReference type="FunFam" id="2.10.25.10:FF:000247">
    <property type="entry name" value="Delta/notch like EGF repeat containing"/>
    <property type="match status" value="1"/>
</dbReference>
<dbReference type="GO" id="GO:0043235">
    <property type="term" value="C:receptor complex"/>
    <property type="evidence" value="ECO:0007669"/>
    <property type="project" value="TreeGrafter"/>
</dbReference>
<evidence type="ECO:0000256" key="12">
    <source>
        <dbReference type="ARBA" id="ARBA00022837"/>
    </source>
</evidence>
<dbReference type="PROSITE" id="PS00010">
    <property type="entry name" value="ASX_HYDROXYL"/>
    <property type="match status" value="18"/>
</dbReference>
<evidence type="ECO:0000256" key="27">
    <source>
        <dbReference type="PROSITE-ProRule" id="PRU00076"/>
    </source>
</evidence>
<feature type="disulfide bond" evidence="25 27">
    <location>
        <begin position="152"/>
        <end position="161"/>
    </location>
</feature>
<evidence type="ECO:0000256" key="19">
    <source>
        <dbReference type="ARBA" id="ARBA00023159"/>
    </source>
</evidence>
<dbReference type="FunFam" id="2.10.25.10:FF:000173">
    <property type="entry name" value="Neurogenic locus notch protein 2"/>
    <property type="match status" value="1"/>
</dbReference>
<feature type="domain" description="EGF-like" evidence="29">
    <location>
        <begin position="903"/>
        <end position="941"/>
    </location>
</feature>